<comment type="caution">
    <text evidence="1">The sequence shown here is derived from an EMBL/GenBank/DDBJ whole genome shotgun (WGS) entry which is preliminary data.</text>
</comment>
<evidence type="ECO:0000313" key="2">
    <source>
        <dbReference type="Proteomes" id="UP000604046"/>
    </source>
</evidence>
<dbReference type="EMBL" id="CAJNDS010002364">
    <property type="protein sequence ID" value="CAE7450201.1"/>
    <property type="molecule type" value="Genomic_DNA"/>
</dbReference>
<dbReference type="Proteomes" id="UP000604046">
    <property type="component" value="Unassembled WGS sequence"/>
</dbReference>
<name>A0A812RNS4_9DINO</name>
<protein>
    <submittedName>
        <fullName evidence="1">Uncharacterized protein</fullName>
    </submittedName>
</protein>
<dbReference type="AlphaFoldDB" id="A0A812RNS4"/>
<sequence>VQLLAMARPLLLTCFGTYEARLEASVLSSLQAQYVPHKHGGFGHVLEADKPLSICNAMFTWVSGSSIPATLLLTDVRSYVEKQLEASQLLLFLKELRSHIRILQDPDGSAHAGWAEMYDGRFIPAIKQALEEDDDDRGGVQQIIRCTMKTIASACAVPTAARLFLYLSGSDLLRSFRSWAETAPWTSHAWMREETLEWVSETGRLLEQSARLGRCQNMEQISEDQPVYPFSASLQVRHSDCTLFEQPSFDGGEVAKVGRGHPLQADAHKGLWIRVSHKSRACWLHGYTQEGHVCDITYWDVKAWAGRWKEKQSPSP</sequence>
<gene>
    <name evidence="1" type="ORF">SNAT2548_LOCUS24614</name>
</gene>
<reference evidence="1" key="1">
    <citation type="submission" date="2021-02" db="EMBL/GenBank/DDBJ databases">
        <authorList>
            <person name="Dougan E. K."/>
            <person name="Rhodes N."/>
            <person name="Thang M."/>
            <person name="Chan C."/>
        </authorList>
    </citation>
    <scope>NUCLEOTIDE SEQUENCE</scope>
</reference>
<organism evidence="1 2">
    <name type="scientific">Symbiodinium natans</name>
    <dbReference type="NCBI Taxonomy" id="878477"/>
    <lineage>
        <taxon>Eukaryota</taxon>
        <taxon>Sar</taxon>
        <taxon>Alveolata</taxon>
        <taxon>Dinophyceae</taxon>
        <taxon>Suessiales</taxon>
        <taxon>Symbiodiniaceae</taxon>
        <taxon>Symbiodinium</taxon>
    </lineage>
</organism>
<dbReference type="OrthoDB" id="426713at2759"/>
<accession>A0A812RNS4</accession>
<keyword evidence="2" id="KW-1185">Reference proteome</keyword>
<feature type="non-terminal residue" evidence="1">
    <location>
        <position position="1"/>
    </location>
</feature>
<evidence type="ECO:0000313" key="1">
    <source>
        <dbReference type="EMBL" id="CAE7450201.1"/>
    </source>
</evidence>
<proteinExistence type="predicted"/>